<dbReference type="SUPFAM" id="SSF50978">
    <property type="entry name" value="WD40 repeat-like"/>
    <property type="match status" value="1"/>
</dbReference>
<accession>A0AAW1APH2</accession>
<dbReference type="GO" id="GO:0061512">
    <property type="term" value="P:protein localization to cilium"/>
    <property type="evidence" value="ECO:0007669"/>
    <property type="project" value="TreeGrafter"/>
</dbReference>
<dbReference type="PROSITE" id="PS50866">
    <property type="entry name" value="GOLD"/>
    <property type="match status" value="1"/>
</dbReference>
<gene>
    <name evidence="3" type="ORF">NXF25_018557</name>
</gene>
<feature type="signal peptide" evidence="1">
    <location>
        <begin position="1"/>
        <end position="23"/>
    </location>
</feature>
<reference evidence="3 4" key="1">
    <citation type="journal article" date="2024" name="Proc. Natl. Acad. Sci. U.S.A.">
        <title>The genetic regulatory architecture and epigenomic basis for age-related changes in rattlesnake venom.</title>
        <authorList>
            <person name="Hogan M.P."/>
            <person name="Holding M.L."/>
            <person name="Nystrom G.S."/>
            <person name="Colston T.J."/>
            <person name="Bartlett D.A."/>
            <person name="Mason A.J."/>
            <person name="Ellsworth S.A."/>
            <person name="Rautsaw R.M."/>
            <person name="Lawrence K.C."/>
            <person name="Strickland J.L."/>
            <person name="He B."/>
            <person name="Fraser P."/>
            <person name="Margres M.J."/>
            <person name="Gilbert D.M."/>
            <person name="Gibbs H.L."/>
            <person name="Parkinson C.L."/>
            <person name="Rokyta D.R."/>
        </authorList>
    </citation>
    <scope>NUCLEOTIDE SEQUENCE [LARGE SCALE GENOMIC DNA]</scope>
    <source>
        <strain evidence="3">DRR0105</strain>
    </source>
</reference>
<dbReference type="AlphaFoldDB" id="A0AAW1APH2"/>
<dbReference type="InterPro" id="IPR056419">
    <property type="entry name" value="GAE_BBS1"/>
</dbReference>
<dbReference type="EMBL" id="JAOTOJ010000019">
    <property type="protein sequence ID" value="KAK9391227.1"/>
    <property type="molecule type" value="Genomic_DNA"/>
</dbReference>
<dbReference type="InterPro" id="IPR036322">
    <property type="entry name" value="WD40_repeat_dom_sf"/>
</dbReference>
<keyword evidence="1" id="KW-0732">Signal</keyword>
<evidence type="ECO:0000259" key="2">
    <source>
        <dbReference type="PROSITE" id="PS50866"/>
    </source>
</evidence>
<dbReference type="GO" id="GO:1905515">
    <property type="term" value="P:non-motile cilium assembly"/>
    <property type="evidence" value="ECO:0007669"/>
    <property type="project" value="InterPro"/>
</dbReference>
<dbReference type="GO" id="GO:0034464">
    <property type="term" value="C:BBSome"/>
    <property type="evidence" value="ECO:0007669"/>
    <property type="project" value="InterPro"/>
</dbReference>
<dbReference type="SMART" id="SM01190">
    <property type="entry name" value="EMP24_GP25L"/>
    <property type="match status" value="1"/>
</dbReference>
<dbReference type="InterPro" id="IPR028784">
    <property type="entry name" value="BBS1"/>
</dbReference>
<dbReference type="PANTHER" id="PTHR20870">
    <property type="entry name" value="BARDET-BIEDL SYNDROME 1 PROTEIN"/>
    <property type="match status" value="1"/>
</dbReference>
<dbReference type="InterPro" id="IPR009038">
    <property type="entry name" value="GOLD_dom"/>
</dbReference>
<dbReference type="InterPro" id="IPR032728">
    <property type="entry name" value="BBS1_N"/>
</dbReference>
<name>A0AAW1APH2_CROAD</name>
<dbReference type="GO" id="GO:0005813">
    <property type="term" value="C:centrosome"/>
    <property type="evidence" value="ECO:0007669"/>
    <property type="project" value="TreeGrafter"/>
</dbReference>
<sequence>MWLSVLLGPWAVLLALAAGRCRGLSFHLPPLSRKCLKEELHRDVMVTGEYEVSEAAAPGIRTNLKVTDSAGHLLYSREEAKKGKFAFTTEDYEVYEICFQSHGQPGNFRLPDQLVTLNVKHGVEAMNYENVAKAEKLKPLEIDLRRLEDLSESIVKDFAFMKKREEEMRDTNESTSIRVFYFSIFSMLCLVSLAAWQVSMTTGVAGGISFLRCTHCPPWSFHGNGLYGLLWSAFKKMAAAASCGGFGDGVRTSSKWLDAHYDPVANLHTFSSCVTLADLYGDGDQKLVVGNFGSTGHEMKLKVYQGTTLLSENTLPDLPTSVVSFLMEQHEPCMPALAVASGPYIYVYKNLRPYFKFTLPPMEPNAMEKVVWDQAKEDKVDLLSMKEMLEAIRENAEMPLSVQSLRFLTLEAPKMESFLNQHKFHPIKRQTVITCMSTLKKSRVDEDAISCLVVGTENMEILILDPEAFTILSKVAIPSVPAFLDITGQFDVEYHLTVACRNGSIYILRRDSKRPKYCIELSSQAVGLVRVQKNIMVACSDETLRGYSQKGKKLWAVTLPATPITLGLMDEKFQSFQAVLVALSNREVHVYQDKNLVNVIQVPDVVTSIVFGHYGREDNTLIMTTKGGCLIIKILKRTSTFHKRDAAAGVPVAQSAKLNIPKKTKLYVDQTLRERECGVAMHHVFQTDLSRIRLAAARAYVRALECSLTPVSESLQEPLKLNAVVQGMGPTFKLCLNLQNMSETRAIANLLICFIYDENHYSVERPFFKAPMLIPGLNYPLATFVECLSDQAISDVIKVFVLQEGSSQPLLTAHISMPVSEGLTAV</sequence>
<organism evidence="3 4">
    <name type="scientific">Crotalus adamanteus</name>
    <name type="common">Eastern diamondback rattlesnake</name>
    <dbReference type="NCBI Taxonomy" id="8729"/>
    <lineage>
        <taxon>Eukaryota</taxon>
        <taxon>Metazoa</taxon>
        <taxon>Chordata</taxon>
        <taxon>Craniata</taxon>
        <taxon>Vertebrata</taxon>
        <taxon>Euteleostomi</taxon>
        <taxon>Lepidosauria</taxon>
        <taxon>Squamata</taxon>
        <taxon>Bifurcata</taxon>
        <taxon>Unidentata</taxon>
        <taxon>Episquamata</taxon>
        <taxon>Toxicofera</taxon>
        <taxon>Serpentes</taxon>
        <taxon>Colubroidea</taxon>
        <taxon>Viperidae</taxon>
        <taxon>Crotalinae</taxon>
        <taxon>Crotalus</taxon>
    </lineage>
</organism>
<protein>
    <submittedName>
        <fullName evidence="3">Bardet-Biedl syndrome 1 protein</fullName>
    </submittedName>
</protein>
<comment type="caution">
    <text evidence="3">The sequence shown here is derived from an EMBL/GenBank/DDBJ whole genome shotgun (WGS) entry which is preliminary data.</text>
</comment>
<dbReference type="GO" id="GO:0005119">
    <property type="term" value="F:smoothened binding"/>
    <property type="evidence" value="ECO:0007669"/>
    <property type="project" value="TreeGrafter"/>
</dbReference>
<feature type="chain" id="PRO_5043855779" evidence="1">
    <location>
        <begin position="24"/>
        <end position="826"/>
    </location>
</feature>
<dbReference type="GO" id="GO:0005113">
    <property type="term" value="F:patched binding"/>
    <property type="evidence" value="ECO:0007669"/>
    <property type="project" value="TreeGrafter"/>
</dbReference>
<dbReference type="Proteomes" id="UP001474421">
    <property type="component" value="Unassembled WGS sequence"/>
</dbReference>
<evidence type="ECO:0000256" key="1">
    <source>
        <dbReference type="SAM" id="SignalP"/>
    </source>
</evidence>
<feature type="domain" description="GOLD" evidence="2">
    <location>
        <begin position="33"/>
        <end position="146"/>
    </location>
</feature>
<dbReference type="Pfam" id="PF14779">
    <property type="entry name" value="BBS1"/>
    <property type="match status" value="1"/>
</dbReference>
<dbReference type="Pfam" id="PF01105">
    <property type="entry name" value="EMP24_GP25L"/>
    <property type="match status" value="1"/>
</dbReference>
<evidence type="ECO:0000313" key="3">
    <source>
        <dbReference type="EMBL" id="KAK9391227.1"/>
    </source>
</evidence>
<keyword evidence="4" id="KW-1185">Reference proteome</keyword>
<evidence type="ECO:0000313" key="4">
    <source>
        <dbReference type="Proteomes" id="UP001474421"/>
    </source>
</evidence>
<dbReference type="GO" id="GO:0005930">
    <property type="term" value="C:axoneme"/>
    <property type="evidence" value="ECO:0007669"/>
    <property type="project" value="TreeGrafter"/>
</dbReference>
<proteinExistence type="predicted"/>
<dbReference type="Pfam" id="PF23304">
    <property type="entry name" value="GAE_BBS1"/>
    <property type="match status" value="1"/>
</dbReference>
<dbReference type="PANTHER" id="PTHR20870:SF0">
    <property type="entry name" value="BARDET-BIEDL SYNDROME 1 PROTEIN"/>
    <property type="match status" value="1"/>
</dbReference>